<dbReference type="OrthoDB" id="5166556at2"/>
<keyword evidence="2" id="KW-1185">Reference proteome</keyword>
<sequence>MRKFIYIIGLFSFLTKTSFTQNLIQDTGIKEKHSIPFHVTSYNNIVISAVINHLDTVDLMLHTGSHDVTLIESILPKLKTIKFDGFVDSVKSWGGSNNTSDVSKNNLLTIADLNWDSITIWKDKHSGQKTYGKFGLDLFENKILDFDFDKNLLVIETKLPQELNTYHKFPLFFENGNMYIKAICQTQKGKYENDFLIHSGYGGDILLDDNFVSENELAGQIDITGERKLQDAFGNVLTSKKGILPLFIIGNLQLSNVPVGFFDGAIGRQKISIIGGDVLKRFNWIVDANREFIYLKPNSHFNTNYSSI</sequence>
<reference evidence="1 2" key="1">
    <citation type="submission" date="2017-10" db="EMBL/GenBank/DDBJ databases">
        <title>Paenichitinophaga pekingensis gen. nov., sp. nov., isolated from activated sludge.</title>
        <authorList>
            <person name="Jin D."/>
            <person name="Kong X."/>
            <person name="Deng Y."/>
            <person name="Bai Z."/>
        </authorList>
    </citation>
    <scope>NUCLEOTIDE SEQUENCE [LARGE SCALE GENOMIC DNA]</scope>
    <source>
        <strain evidence="1 2">13</strain>
    </source>
</reference>
<accession>A0A291R0E9</accession>
<dbReference type="KEGG" id="cbae:COR50_22145"/>
<dbReference type="InterPro" id="IPR021109">
    <property type="entry name" value="Peptidase_aspartic_dom_sf"/>
</dbReference>
<dbReference type="Proteomes" id="UP000220133">
    <property type="component" value="Chromosome"/>
</dbReference>
<protein>
    <recommendedName>
        <fullName evidence="3">Aspartyl protease</fullName>
    </recommendedName>
</protein>
<dbReference type="EMBL" id="CP023777">
    <property type="protein sequence ID" value="ATL49655.1"/>
    <property type="molecule type" value="Genomic_DNA"/>
</dbReference>
<dbReference type="Gene3D" id="2.40.70.10">
    <property type="entry name" value="Acid Proteases"/>
    <property type="match status" value="1"/>
</dbReference>
<evidence type="ECO:0008006" key="3">
    <source>
        <dbReference type="Google" id="ProtNLM"/>
    </source>
</evidence>
<gene>
    <name evidence="1" type="ORF">COR50_22145</name>
</gene>
<evidence type="ECO:0000313" key="2">
    <source>
        <dbReference type="Proteomes" id="UP000220133"/>
    </source>
</evidence>
<dbReference type="RefSeq" id="WP_098196022.1">
    <property type="nucleotide sequence ID" value="NZ_CP023777.1"/>
</dbReference>
<name>A0A291R0E9_9BACT</name>
<proteinExistence type="predicted"/>
<organism evidence="1 2">
    <name type="scientific">Chitinophaga caeni</name>
    <dbReference type="NCBI Taxonomy" id="2029983"/>
    <lineage>
        <taxon>Bacteria</taxon>
        <taxon>Pseudomonadati</taxon>
        <taxon>Bacteroidota</taxon>
        <taxon>Chitinophagia</taxon>
        <taxon>Chitinophagales</taxon>
        <taxon>Chitinophagaceae</taxon>
        <taxon>Chitinophaga</taxon>
    </lineage>
</organism>
<dbReference type="AlphaFoldDB" id="A0A291R0E9"/>
<evidence type="ECO:0000313" key="1">
    <source>
        <dbReference type="EMBL" id="ATL49655.1"/>
    </source>
</evidence>